<feature type="transmembrane region" description="Helical" evidence="5">
    <location>
        <begin position="148"/>
        <end position="168"/>
    </location>
</feature>
<reference evidence="7" key="1">
    <citation type="submission" date="2021-01" db="EMBL/GenBank/DDBJ databases">
        <authorList>
            <person name="Corre E."/>
            <person name="Pelletier E."/>
            <person name="Niang G."/>
            <person name="Scheremetjew M."/>
            <person name="Finn R."/>
            <person name="Kale V."/>
            <person name="Holt S."/>
            <person name="Cochrane G."/>
            <person name="Meng A."/>
            <person name="Brown T."/>
            <person name="Cohen L."/>
        </authorList>
    </citation>
    <scope>NUCLEOTIDE SEQUENCE</scope>
    <source>
        <strain evidence="7">CCMP1374</strain>
    </source>
</reference>
<evidence type="ECO:0000256" key="4">
    <source>
        <dbReference type="ARBA" id="ARBA00023136"/>
    </source>
</evidence>
<dbReference type="PANTHER" id="PTHR23291:SF50">
    <property type="entry name" value="PROTEIN LIFEGUARD 4"/>
    <property type="match status" value="1"/>
</dbReference>
<organism evidence="7">
    <name type="scientific">Phaeocystis antarctica</name>
    <dbReference type="NCBI Taxonomy" id="33657"/>
    <lineage>
        <taxon>Eukaryota</taxon>
        <taxon>Haptista</taxon>
        <taxon>Haptophyta</taxon>
        <taxon>Prymnesiophyceae</taxon>
        <taxon>Phaeocystales</taxon>
        <taxon>Phaeocystaceae</taxon>
        <taxon>Phaeocystis</taxon>
    </lineage>
</organism>
<proteinExistence type="inferred from homology"/>
<dbReference type="InterPro" id="IPR006214">
    <property type="entry name" value="Bax_inhibitor_1-related"/>
</dbReference>
<accession>A0A7S0HSF5</accession>
<feature type="transmembrane region" description="Helical" evidence="5">
    <location>
        <begin position="244"/>
        <end position="262"/>
    </location>
</feature>
<sequence>MQSASQYQGGGSSSQYPTEGNYSGKPSSNYADLEADQVVMAREVANCSAEVRAGFIRKVYGILSMQLLLTVVGAATFMFVESARSFALSSTGVFYTALFMPFPVLFALFCYKNKHPVNMYLLTLFTVCEAYTVGVICAVYYEQGYGEIVLQALLLTAAVFISLTSYVFVTKKDFSWMGGALYMGLIILLVWGFINMLFPIGGGLGRAVFSLMGALLFSGYILYDTSVIMLHMGPDDYIMASVSLYLDIINLFLYLLEILRFMQGGSD</sequence>
<feature type="region of interest" description="Disordered" evidence="6">
    <location>
        <begin position="1"/>
        <end position="25"/>
    </location>
</feature>
<evidence type="ECO:0000313" key="7">
    <source>
        <dbReference type="EMBL" id="CAD8494229.1"/>
    </source>
</evidence>
<dbReference type="EMBL" id="HBEP01022872">
    <property type="protein sequence ID" value="CAD8494229.1"/>
    <property type="molecule type" value="Transcribed_RNA"/>
</dbReference>
<keyword evidence="4 5" id="KW-0472">Membrane</keyword>
<dbReference type="AlphaFoldDB" id="A0A7S0HSF5"/>
<feature type="transmembrane region" description="Helical" evidence="5">
    <location>
        <begin position="180"/>
        <end position="198"/>
    </location>
</feature>
<comment type="similarity">
    <text evidence="5">Belongs to the BI1 family.</text>
</comment>
<dbReference type="Pfam" id="PF01027">
    <property type="entry name" value="Bax1-I"/>
    <property type="match status" value="1"/>
</dbReference>
<evidence type="ECO:0000256" key="6">
    <source>
        <dbReference type="SAM" id="MobiDB-lite"/>
    </source>
</evidence>
<feature type="transmembrane region" description="Helical" evidence="5">
    <location>
        <begin position="204"/>
        <end position="223"/>
    </location>
</feature>
<feature type="transmembrane region" description="Helical" evidence="5">
    <location>
        <begin position="92"/>
        <end position="111"/>
    </location>
</feature>
<keyword evidence="2 5" id="KW-0812">Transmembrane</keyword>
<feature type="transmembrane region" description="Helical" evidence="5">
    <location>
        <begin position="120"/>
        <end position="142"/>
    </location>
</feature>
<evidence type="ECO:0000256" key="5">
    <source>
        <dbReference type="RuleBase" id="RU004379"/>
    </source>
</evidence>
<comment type="subcellular location">
    <subcellularLocation>
        <location evidence="1">Membrane</location>
        <topology evidence="1">Multi-pass membrane protein</topology>
    </subcellularLocation>
</comment>
<evidence type="ECO:0008006" key="8">
    <source>
        <dbReference type="Google" id="ProtNLM"/>
    </source>
</evidence>
<name>A0A7S0HSF5_9EUKA</name>
<feature type="transmembrane region" description="Helical" evidence="5">
    <location>
        <begin position="59"/>
        <end position="80"/>
    </location>
</feature>
<evidence type="ECO:0000256" key="3">
    <source>
        <dbReference type="ARBA" id="ARBA00022989"/>
    </source>
</evidence>
<protein>
    <recommendedName>
        <fullName evidence="8">Transmembrane BAX inhibitor motif-containing protein 4</fullName>
    </recommendedName>
</protein>
<dbReference type="GO" id="GO:0016020">
    <property type="term" value="C:membrane"/>
    <property type="evidence" value="ECO:0007669"/>
    <property type="project" value="UniProtKB-SubCell"/>
</dbReference>
<evidence type="ECO:0000256" key="1">
    <source>
        <dbReference type="ARBA" id="ARBA00004141"/>
    </source>
</evidence>
<gene>
    <name evidence="7" type="ORF">PANT1444_LOCUS12879</name>
</gene>
<dbReference type="PANTHER" id="PTHR23291">
    <property type="entry name" value="BAX INHIBITOR-RELATED"/>
    <property type="match status" value="1"/>
</dbReference>
<evidence type="ECO:0000256" key="2">
    <source>
        <dbReference type="ARBA" id="ARBA00022692"/>
    </source>
</evidence>
<keyword evidence="3 5" id="KW-1133">Transmembrane helix</keyword>